<evidence type="ECO:0000313" key="8">
    <source>
        <dbReference type="Proteomes" id="UP000323386"/>
    </source>
</evidence>
<feature type="compositionally biased region" description="Basic residues" evidence="5">
    <location>
        <begin position="659"/>
        <end position="670"/>
    </location>
</feature>
<keyword evidence="8" id="KW-1185">Reference proteome</keyword>
<feature type="region of interest" description="Disordered" evidence="5">
    <location>
        <begin position="247"/>
        <end position="307"/>
    </location>
</feature>
<comment type="subcellular location">
    <subcellularLocation>
        <location evidence="1">Membrane</location>
        <topology evidence="1">Multi-pass membrane protein</topology>
    </subcellularLocation>
</comment>
<feature type="region of interest" description="Disordered" evidence="5">
    <location>
        <begin position="525"/>
        <end position="613"/>
    </location>
</feature>
<feature type="transmembrane region" description="Helical" evidence="6">
    <location>
        <begin position="83"/>
        <end position="103"/>
    </location>
</feature>
<keyword evidence="3 6" id="KW-1133">Transmembrane helix</keyword>
<dbReference type="Proteomes" id="UP000323386">
    <property type="component" value="Unassembled WGS sequence"/>
</dbReference>
<feature type="region of interest" description="Disordered" evidence="5">
    <location>
        <begin position="750"/>
        <end position="775"/>
    </location>
</feature>
<evidence type="ECO:0000256" key="5">
    <source>
        <dbReference type="SAM" id="MobiDB-lite"/>
    </source>
</evidence>
<feature type="region of interest" description="Disordered" evidence="5">
    <location>
        <begin position="629"/>
        <end position="690"/>
    </location>
</feature>
<feature type="compositionally biased region" description="Basic residues" evidence="5">
    <location>
        <begin position="549"/>
        <end position="562"/>
    </location>
</feature>
<dbReference type="AlphaFoldDB" id="A0A5C3EVJ0"/>
<feature type="compositionally biased region" description="Low complexity" evidence="5">
    <location>
        <begin position="675"/>
        <end position="688"/>
    </location>
</feature>
<evidence type="ECO:0000256" key="2">
    <source>
        <dbReference type="ARBA" id="ARBA00022692"/>
    </source>
</evidence>
<dbReference type="GO" id="GO:0016020">
    <property type="term" value="C:membrane"/>
    <property type="evidence" value="ECO:0007669"/>
    <property type="project" value="UniProtKB-SubCell"/>
</dbReference>
<evidence type="ECO:0000256" key="3">
    <source>
        <dbReference type="ARBA" id="ARBA00022989"/>
    </source>
</evidence>
<feature type="compositionally biased region" description="Low complexity" evidence="5">
    <location>
        <begin position="534"/>
        <end position="548"/>
    </location>
</feature>
<protein>
    <submittedName>
        <fullName evidence="7">Uncharacterized protein</fullName>
    </submittedName>
</protein>
<accession>A0A5C3EVJ0</accession>
<gene>
    <name evidence="7" type="ORF">PSFLO_01341</name>
</gene>
<keyword evidence="4 6" id="KW-0472">Membrane</keyword>
<dbReference type="Pfam" id="PF05653">
    <property type="entry name" value="Mg_trans_NIPA"/>
    <property type="match status" value="2"/>
</dbReference>
<name>A0A5C3EVJ0_9BASI</name>
<organism evidence="7 8">
    <name type="scientific">Pseudozyma flocculosa</name>
    <dbReference type="NCBI Taxonomy" id="84751"/>
    <lineage>
        <taxon>Eukaryota</taxon>
        <taxon>Fungi</taxon>
        <taxon>Dikarya</taxon>
        <taxon>Basidiomycota</taxon>
        <taxon>Ustilaginomycotina</taxon>
        <taxon>Ustilaginomycetes</taxon>
        <taxon>Ustilaginales</taxon>
        <taxon>Ustilaginaceae</taxon>
        <taxon>Pseudozyma</taxon>
    </lineage>
</organism>
<dbReference type="OrthoDB" id="2504919at2759"/>
<feature type="compositionally biased region" description="Basic and acidic residues" evidence="5">
    <location>
        <begin position="294"/>
        <end position="307"/>
    </location>
</feature>
<reference evidence="7 8" key="1">
    <citation type="submission" date="2018-03" db="EMBL/GenBank/DDBJ databases">
        <authorList>
            <person name="Guldener U."/>
        </authorList>
    </citation>
    <scope>NUCLEOTIDE SEQUENCE [LARGE SCALE GENOMIC DNA]</scope>
    <source>
        <strain evidence="7 8">DAOM196992</strain>
    </source>
</reference>
<feature type="compositionally biased region" description="Basic and acidic residues" evidence="5">
    <location>
        <begin position="587"/>
        <end position="598"/>
    </location>
</feature>
<dbReference type="InterPro" id="IPR037185">
    <property type="entry name" value="EmrE-like"/>
</dbReference>
<feature type="transmembrane region" description="Helical" evidence="6">
    <location>
        <begin position="414"/>
        <end position="436"/>
    </location>
</feature>
<feature type="transmembrane region" description="Helical" evidence="6">
    <location>
        <begin position="356"/>
        <end position="375"/>
    </location>
</feature>
<evidence type="ECO:0000256" key="4">
    <source>
        <dbReference type="ARBA" id="ARBA00023136"/>
    </source>
</evidence>
<dbReference type="SUPFAM" id="SSF103481">
    <property type="entry name" value="Multidrug resistance efflux transporter EmrE"/>
    <property type="match status" value="1"/>
</dbReference>
<dbReference type="EMBL" id="OOIP01000003">
    <property type="protein sequence ID" value="SPO35870.1"/>
    <property type="molecule type" value="Genomic_DNA"/>
</dbReference>
<evidence type="ECO:0000313" key="7">
    <source>
        <dbReference type="EMBL" id="SPO35870.1"/>
    </source>
</evidence>
<feature type="transmembrane region" description="Helical" evidence="6">
    <location>
        <begin position="150"/>
        <end position="171"/>
    </location>
</feature>
<feature type="compositionally biased region" description="Polar residues" evidence="5">
    <location>
        <begin position="639"/>
        <end position="652"/>
    </location>
</feature>
<dbReference type="InterPro" id="IPR008521">
    <property type="entry name" value="Mg_trans_NIPA"/>
</dbReference>
<proteinExistence type="predicted"/>
<evidence type="ECO:0000256" key="1">
    <source>
        <dbReference type="ARBA" id="ARBA00004141"/>
    </source>
</evidence>
<feature type="transmembrane region" description="Helical" evidence="6">
    <location>
        <begin position="387"/>
        <end position="408"/>
    </location>
</feature>
<dbReference type="PANTHER" id="PTHR12570:SF86">
    <property type="entry name" value="ADR321CP"/>
    <property type="match status" value="1"/>
</dbReference>
<feature type="transmembrane region" description="Helical" evidence="6">
    <location>
        <begin position="56"/>
        <end position="77"/>
    </location>
</feature>
<evidence type="ECO:0000256" key="6">
    <source>
        <dbReference type="SAM" id="Phobius"/>
    </source>
</evidence>
<sequence>MDHKPPSSPISVPTAIVLGLVASFVQSLGLTIQRKSHLQNEALPAARRRSEWKRPLWLIGFAIFLCANVGGTVFQIGALPIVMLAPLGAVSLLYNALLARYLLNDFLSAYMIVGTALIATGAVLIGYFGVVPSTAHDLDELLELYGRPTFVAFATIFLFLFIGVLAVSHLAEWQLNARLARTTSPPAKSKSRRHLSRSRLRRRWSAPSLAPVAEVSESSSGIATPVLAVADEMARRSVILSGADIKPPPSSLAQSRQRDYGALGHGSAAAGSKGNGNGSGSAKKRGRRSSVEVPRLEAREDREPLDPESVKKTKLMLAVAYGGASGTMSGACLLLAKSGVELLMLSFSGHNQFVRWQSWMLIAVLLGAALLQLWYLNKALKLVDPTLVCPLAFCFYNTSSIALGLVYFDQLGALAWYDILAVVVGISVLLAGVWIVSLHGSSEGDGHDTEETVSLLSATSVHTASTPTERLEQAEGLLANAAGIAGPHLPFDASPSAGCHSDAASEISIDTQLSSPEAVNTQILPVSPTHSRYPSAAESPTSSPSKSPASKRRTSSSSRRRPTITLDFPLPESLFHPSSPMPSAEQRGADVERGESAAHAEGGGGGGGKPRSAFYNTIVEHGLSIGLSPSSPGFHLQPRSPSNPRMPASQSGPLYGAHGARRRPGRHPRRAMSEADASSHPAAAAAAPYTPDIEAGDATTSVAAGEEDEAGEGDDNGASSGFAPESRFALLFVFATWGSDTASCCTVFLLENGDDDDDDDDGNDGNRARSTNRPS</sequence>
<feature type="transmembrane region" description="Helical" evidence="6">
    <location>
        <begin position="12"/>
        <end position="32"/>
    </location>
</feature>
<dbReference type="GO" id="GO:0015095">
    <property type="term" value="F:magnesium ion transmembrane transporter activity"/>
    <property type="evidence" value="ECO:0007669"/>
    <property type="project" value="InterPro"/>
</dbReference>
<feature type="transmembrane region" description="Helical" evidence="6">
    <location>
        <begin position="110"/>
        <end position="130"/>
    </location>
</feature>
<dbReference type="PANTHER" id="PTHR12570">
    <property type="match status" value="1"/>
</dbReference>
<keyword evidence="2 6" id="KW-0812">Transmembrane</keyword>
<feature type="compositionally biased region" description="Acidic residues" evidence="5">
    <location>
        <begin position="752"/>
        <end position="763"/>
    </location>
</feature>